<sequence length="163" mass="19222">VSTWRKYQIIDKAKVKEKPRPKASEWAKIPDDIIWKDGNTLREYQFEGVDWLLYCYYNERNCILADEMGLGKTVQTITFLSQVYEYGIHGPFLIVVPLSTIHNWVREFETWTDMNAVVYHGSQHSRDVIQQYEIYYAKHHSAGNKVRMFFYSCHFSSVIGPSI</sequence>
<dbReference type="InterPro" id="IPR027417">
    <property type="entry name" value="P-loop_NTPase"/>
</dbReference>
<name>A0A0K0CX90_ANGCA</name>
<dbReference type="WBParaSite" id="ACAC_0000216001-mRNA-1">
    <property type="protein sequence ID" value="ACAC_0000216001-mRNA-1"/>
    <property type="gene ID" value="ACAC_0000216001"/>
</dbReference>
<dbReference type="Pfam" id="PF00176">
    <property type="entry name" value="SNF2-rel_dom"/>
    <property type="match status" value="1"/>
</dbReference>
<dbReference type="InterPro" id="IPR000330">
    <property type="entry name" value="SNF2_N"/>
</dbReference>
<evidence type="ECO:0000313" key="3">
    <source>
        <dbReference type="WBParaSite" id="ACAC_0000216001-mRNA-1"/>
    </source>
</evidence>
<dbReference type="Gene3D" id="3.40.50.10810">
    <property type="entry name" value="Tandem AAA-ATPase domain"/>
    <property type="match status" value="1"/>
</dbReference>
<dbReference type="InterPro" id="IPR051493">
    <property type="entry name" value="CHD"/>
</dbReference>
<proteinExistence type="predicted"/>
<dbReference type="AlphaFoldDB" id="A0A0K0CX90"/>
<dbReference type="SUPFAM" id="SSF52540">
    <property type="entry name" value="P-loop containing nucleoside triphosphate hydrolases"/>
    <property type="match status" value="1"/>
</dbReference>
<dbReference type="PANTHER" id="PTHR46850:SF1">
    <property type="entry name" value="CHROMODOMAIN-HELICASE-DNA-BINDING PROTEIN 9"/>
    <property type="match status" value="1"/>
</dbReference>
<keyword evidence="2" id="KW-1185">Reference proteome</keyword>
<dbReference type="Proteomes" id="UP000035642">
    <property type="component" value="Unassembled WGS sequence"/>
</dbReference>
<evidence type="ECO:0000259" key="1">
    <source>
        <dbReference type="PROSITE" id="PS51192"/>
    </source>
</evidence>
<evidence type="ECO:0000313" key="2">
    <source>
        <dbReference type="Proteomes" id="UP000035642"/>
    </source>
</evidence>
<dbReference type="PROSITE" id="PS51192">
    <property type="entry name" value="HELICASE_ATP_BIND_1"/>
    <property type="match status" value="1"/>
</dbReference>
<reference evidence="3" key="2">
    <citation type="submission" date="2017-02" db="UniProtKB">
        <authorList>
            <consortium name="WormBaseParasite"/>
        </authorList>
    </citation>
    <scope>IDENTIFICATION</scope>
</reference>
<accession>A0A0K0CX90</accession>
<dbReference type="GO" id="GO:0005524">
    <property type="term" value="F:ATP binding"/>
    <property type="evidence" value="ECO:0007669"/>
    <property type="project" value="InterPro"/>
</dbReference>
<dbReference type="PANTHER" id="PTHR46850">
    <property type="entry name" value="CHROMODOMAIN-HELICASE-DNA-BINDING PROTEIN 9"/>
    <property type="match status" value="1"/>
</dbReference>
<reference evidence="2" key="1">
    <citation type="submission" date="2012-09" db="EMBL/GenBank/DDBJ databases">
        <authorList>
            <person name="Martin A.A."/>
        </authorList>
    </citation>
    <scope>NUCLEOTIDE SEQUENCE</scope>
</reference>
<feature type="domain" description="Helicase ATP-binding" evidence="1">
    <location>
        <begin position="53"/>
        <end position="163"/>
    </location>
</feature>
<organism evidence="2 3">
    <name type="scientific">Angiostrongylus cantonensis</name>
    <name type="common">Rat lungworm</name>
    <dbReference type="NCBI Taxonomy" id="6313"/>
    <lineage>
        <taxon>Eukaryota</taxon>
        <taxon>Metazoa</taxon>
        <taxon>Ecdysozoa</taxon>
        <taxon>Nematoda</taxon>
        <taxon>Chromadorea</taxon>
        <taxon>Rhabditida</taxon>
        <taxon>Rhabditina</taxon>
        <taxon>Rhabditomorpha</taxon>
        <taxon>Strongyloidea</taxon>
        <taxon>Metastrongylidae</taxon>
        <taxon>Angiostrongylus</taxon>
    </lineage>
</organism>
<dbReference type="STRING" id="6313.A0A0K0CX90"/>
<dbReference type="InterPro" id="IPR014001">
    <property type="entry name" value="Helicase_ATP-bd"/>
</dbReference>
<dbReference type="InterPro" id="IPR038718">
    <property type="entry name" value="SNF2-like_sf"/>
</dbReference>
<protein>
    <submittedName>
        <fullName evidence="3">Helicase ATP-binding domain-containing protein</fullName>
    </submittedName>
</protein>